<dbReference type="SUPFAM" id="SSF54862">
    <property type="entry name" value="4Fe-4S ferredoxins"/>
    <property type="match status" value="1"/>
</dbReference>
<feature type="domain" description="4Fe-4S ferredoxin-type" evidence="9">
    <location>
        <begin position="3"/>
        <end position="31"/>
    </location>
</feature>
<protein>
    <recommendedName>
        <fullName evidence="8">Ferredoxin</fullName>
    </recommendedName>
</protein>
<evidence type="ECO:0000313" key="11">
    <source>
        <dbReference type="Proteomes" id="UP000028868"/>
    </source>
</evidence>
<evidence type="ECO:0000313" key="10">
    <source>
        <dbReference type="EMBL" id="CDQ23771.1"/>
    </source>
</evidence>
<keyword evidence="2 8" id="KW-0813">Transport</keyword>
<dbReference type="EMBL" id="CCDI010000002">
    <property type="protein sequence ID" value="CDQ23771.1"/>
    <property type="molecule type" value="Genomic_DNA"/>
</dbReference>
<dbReference type="Proteomes" id="UP000028868">
    <property type="component" value="Unassembled WGS sequence"/>
</dbReference>
<dbReference type="PANTHER" id="PTHR39163">
    <property type="entry name" value="FERREDOXIN"/>
    <property type="match status" value="1"/>
</dbReference>
<proteinExistence type="predicted"/>
<accession>A0A024P558</accession>
<evidence type="ECO:0000256" key="6">
    <source>
        <dbReference type="ARBA" id="ARBA00023004"/>
    </source>
</evidence>
<evidence type="ECO:0000259" key="9">
    <source>
        <dbReference type="PROSITE" id="PS51379"/>
    </source>
</evidence>
<keyword evidence="7 8" id="KW-0411">Iron-sulfur</keyword>
<dbReference type="PRINTS" id="PR00352">
    <property type="entry name" value="3FE4SFRDOXIN"/>
</dbReference>
<keyword evidence="5 8" id="KW-0249">Electron transport</keyword>
<reference evidence="11" key="1">
    <citation type="submission" date="2014-03" db="EMBL/GenBank/DDBJ databases">
        <authorList>
            <person name="Urmite Genomes U."/>
        </authorList>
    </citation>
    <scope>NUCLEOTIDE SEQUENCE [LARGE SCALE GENOMIC DNA]</scope>
    <source>
        <strain evidence="11">HD-03</strain>
    </source>
</reference>
<dbReference type="InterPro" id="IPR052395">
    <property type="entry name" value="ET_Ferredoxin"/>
</dbReference>
<dbReference type="GO" id="GO:0051539">
    <property type="term" value="F:4 iron, 4 sulfur cluster binding"/>
    <property type="evidence" value="ECO:0007669"/>
    <property type="project" value="UniProtKB-KW"/>
</dbReference>
<evidence type="ECO:0000256" key="3">
    <source>
        <dbReference type="ARBA" id="ARBA00022485"/>
    </source>
</evidence>
<sequence length="76" mass="8500">MGKYAIIHRESCIGCGNCEVVAPELFELDEEMIAFMKLDHNQGSIPIPKGNIDFLEEAVEECPTESIKVSDQPFNK</sequence>
<evidence type="ECO:0000256" key="8">
    <source>
        <dbReference type="RuleBase" id="RU368020"/>
    </source>
</evidence>
<organism evidence="10 11">
    <name type="scientific">Halobacillus karajensis</name>
    <dbReference type="NCBI Taxonomy" id="195088"/>
    <lineage>
        <taxon>Bacteria</taxon>
        <taxon>Bacillati</taxon>
        <taxon>Bacillota</taxon>
        <taxon>Bacilli</taxon>
        <taxon>Bacillales</taxon>
        <taxon>Bacillaceae</taxon>
        <taxon>Halobacillus</taxon>
    </lineage>
</organism>
<comment type="function">
    <text evidence="8">Ferredoxins are iron-sulfur proteins that transfer electrons in a wide variety of metabolic reactions.</text>
</comment>
<dbReference type="Pfam" id="PF13370">
    <property type="entry name" value="Fer4_13"/>
    <property type="match status" value="1"/>
</dbReference>
<dbReference type="Gene3D" id="3.30.70.20">
    <property type="match status" value="1"/>
</dbReference>
<evidence type="ECO:0000256" key="4">
    <source>
        <dbReference type="ARBA" id="ARBA00022723"/>
    </source>
</evidence>
<dbReference type="GO" id="GO:0009055">
    <property type="term" value="F:electron transfer activity"/>
    <property type="evidence" value="ECO:0007669"/>
    <property type="project" value="UniProtKB-UniRule"/>
</dbReference>
<dbReference type="AlphaFoldDB" id="A0A024P558"/>
<dbReference type="InterPro" id="IPR001080">
    <property type="entry name" value="3Fe4S_ferredoxin"/>
</dbReference>
<name>A0A024P558_9BACI</name>
<comment type="cofactor">
    <cofactor evidence="1">
        <name>[4Fe-4S] cluster</name>
        <dbReference type="ChEBI" id="CHEBI:49883"/>
    </cofactor>
</comment>
<keyword evidence="11" id="KW-1185">Reference proteome</keyword>
<evidence type="ECO:0000256" key="5">
    <source>
        <dbReference type="ARBA" id="ARBA00022982"/>
    </source>
</evidence>
<dbReference type="InterPro" id="IPR017896">
    <property type="entry name" value="4Fe4S_Fe-S-bd"/>
</dbReference>
<evidence type="ECO:0000256" key="7">
    <source>
        <dbReference type="ARBA" id="ARBA00023014"/>
    </source>
</evidence>
<evidence type="ECO:0000256" key="1">
    <source>
        <dbReference type="ARBA" id="ARBA00001966"/>
    </source>
</evidence>
<evidence type="ECO:0000256" key="2">
    <source>
        <dbReference type="ARBA" id="ARBA00022448"/>
    </source>
</evidence>
<keyword evidence="3" id="KW-0004">4Fe-4S</keyword>
<dbReference type="RefSeq" id="WP_035508139.1">
    <property type="nucleotide sequence ID" value="NZ_CCDH010000003.1"/>
</dbReference>
<comment type="caution">
    <text evidence="10">The sequence shown here is derived from an EMBL/GenBank/DDBJ whole genome shotgun (WGS) entry which is preliminary data.</text>
</comment>
<dbReference type="PROSITE" id="PS51379">
    <property type="entry name" value="4FE4S_FER_2"/>
    <property type="match status" value="1"/>
</dbReference>
<dbReference type="PANTHER" id="PTHR39163:SF1">
    <property type="entry name" value="FERREDOXIN"/>
    <property type="match status" value="1"/>
</dbReference>
<gene>
    <name evidence="10" type="primary">fer</name>
    <name evidence="10" type="ORF">BN983_02022</name>
</gene>
<keyword evidence="6 8" id="KW-0408">Iron</keyword>
<keyword evidence="4 8" id="KW-0479">Metal-binding</keyword>
<dbReference type="GO" id="GO:0005506">
    <property type="term" value="F:iron ion binding"/>
    <property type="evidence" value="ECO:0007669"/>
    <property type="project" value="UniProtKB-UniRule"/>
</dbReference>
<reference evidence="10 11" key="2">
    <citation type="submission" date="2014-05" db="EMBL/GenBank/DDBJ databases">
        <title>Draft genome sequence of Halobacillus karajensis HK-03.</title>
        <authorList>
            <person name="Khelaifia S."/>
            <person name="Croce O."/>
            <person name="Lagier J.C."/>
            <person name="Raoult D."/>
        </authorList>
    </citation>
    <scope>NUCLEOTIDE SEQUENCE [LARGE SCALE GENOMIC DNA]</scope>
    <source>
        <strain evidence="10 11">HD-03</strain>
    </source>
</reference>